<keyword evidence="3 6" id="KW-0812">Transmembrane</keyword>
<proteinExistence type="predicted"/>
<dbReference type="InterPro" id="IPR050189">
    <property type="entry name" value="MFS_Efflux_Transporters"/>
</dbReference>
<evidence type="ECO:0000256" key="2">
    <source>
        <dbReference type="ARBA" id="ARBA00022475"/>
    </source>
</evidence>
<dbReference type="InterPro" id="IPR036259">
    <property type="entry name" value="MFS_trans_sf"/>
</dbReference>
<feature type="transmembrane region" description="Helical" evidence="6">
    <location>
        <begin position="384"/>
        <end position="405"/>
    </location>
</feature>
<reference evidence="8 9" key="1">
    <citation type="submission" date="2017-04" db="EMBL/GenBank/DDBJ databases">
        <authorList>
            <person name="Afonso C.L."/>
            <person name="Miller P.J."/>
            <person name="Scott M.A."/>
            <person name="Spackman E."/>
            <person name="Goraichik I."/>
            <person name="Dimitrov K.M."/>
            <person name="Suarez D.L."/>
            <person name="Swayne D.E."/>
        </authorList>
    </citation>
    <scope>NUCLEOTIDE SEQUENCE [LARGE SCALE GENOMIC DNA]</scope>
    <source>
        <strain evidence="8 9">DSM 3385</strain>
    </source>
</reference>
<dbReference type="Proteomes" id="UP000192418">
    <property type="component" value="Unassembled WGS sequence"/>
</dbReference>
<sequence length="412" mass="44768">MSGTPRRIITIFIPFAMGYFISYIFRVVNAVIAPDLVMDLDLDPSQLGLLTSVYFISFASSQLPLGLLLDRFGPRMINALLLVVAALGAFIFARSHTLIGVIIGRAFIGFGVSACLMSAFKAYVIWFPEKMWPRINGFQMAAGAMGALTATTPVAWALQITDWRGIFMLLSMLCLCVAAILCGVVPEKKEKKKSESLAEQLRGIKTIFTSGQFLRTAPVTIFSQAGFLSIQGLWVGPWLRDVGNMAQMEAAMLLSAIALSMMSGFVILGYLAEQLSKIGINVLKTAVGGMVIFMLIQGGIIAGVPTMVPLMWLLFGFFGTSGIIAYSGLSHYFPRELSGRVTTGLNLMVFLAAFACQWVIGAIINVWETGMADSYAPVGYQAGFGLMLLLQLLGLAWFFMAPFMVKKKLSLS</sequence>
<accession>A0A1W2A6V1</accession>
<feature type="transmembrane region" description="Helical" evidence="6">
    <location>
        <begin position="207"/>
        <end position="230"/>
    </location>
</feature>
<gene>
    <name evidence="8" type="ORF">SAMN02746065_104194</name>
</gene>
<dbReference type="GO" id="GO:0005886">
    <property type="term" value="C:plasma membrane"/>
    <property type="evidence" value="ECO:0007669"/>
    <property type="project" value="UniProtKB-SubCell"/>
</dbReference>
<dbReference type="STRING" id="1121400.SAMN02746065_104194"/>
<dbReference type="Pfam" id="PF07690">
    <property type="entry name" value="MFS_1"/>
    <property type="match status" value="1"/>
</dbReference>
<feature type="transmembrane region" description="Helical" evidence="6">
    <location>
        <begin position="345"/>
        <end position="364"/>
    </location>
</feature>
<feature type="transmembrane region" description="Helical" evidence="6">
    <location>
        <begin position="166"/>
        <end position="186"/>
    </location>
</feature>
<protein>
    <submittedName>
        <fullName evidence="8">Major Facilitator Superfamily protein</fullName>
    </submittedName>
</protein>
<keyword evidence="4 6" id="KW-1133">Transmembrane helix</keyword>
<dbReference type="InterPro" id="IPR011701">
    <property type="entry name" value="MFS"/>
</dbReference>
<feature type="transmembrane region" description="Helical" evidence="6">
    <location>
        <begin position="12"/>
        <end position="32"/>
    </location>
</feature>
<keyword evidence="5 6" id="KW-0472">Membrane</keyword>
<evidence type="ECO:0000313" key="9">
    <source>
        <dbReference type="Proteomes" id="UP000192418"/>
    </source>
</evidence>
<evidence type="ECO:0000313" key="8">
    <source>
        <dbReference type="EMBL" id="SMC56390.1"/>
    </source>
</evidence>
<dbReference type="PANTHER" id="PTHR43124:SF3">
    <property type="entry name" value="CHLORAMPHENICOL EFFLUX PUMP RV0191"/>
    <property type="match status" value="1"/>
</dbReference>
<dbReference type="AlphaFoldDB" id="A0A1W2A6V1"/>
<feature type="transmembrane region" description="Helical" evidence="6">
    <location>
        <begin position="138"/>
        <end position="160"/>
    </location>
</feature>
<feature type="transmembrane region" description="Helical" evidence="6">
    <location>
        <begin position="52"/>
        <end position="69"/>
    </location>
</feature>
<feature type="transmembrane region" description="Helical" evidence="6">
    <location>
        <begin position="99"/>
        <end position="126"/>
    </location>
</feature>
<dbReference type="InterPro" id="IPR020846">
    <property type="entry name" value="MFS_dom"/>
</dbReference>
<feature type="transmembrane region" description="Helical" evidence="6">
    <location>
        <begin position="310"/>
        <end position="333"/>
    </location>
</feature>
<keyword evidence="9" id="KW-1185">Reference proteome</keyword>
<feature type="transmembrane region" description="Helical" evidence="6">
    <location>
        <begin position="76"/>
        <end position="93"/>
    </location>
</feature>
<dbReference type="PANTHER" id="PTHR43124">
    <property type="entry name" value="PURINE EFFLUX PUMP PBUE"/>
    <property type="match status" value="1"/>
</dbReference>
<evidence type="ECO:0000256" key="6">
    <source>
        <dbReference type="SAM" id="Phobius"/>
    </source>
</evidence>
<name>A0A1W2A6V1_9BACT</name>
<feature type="transmembrane region" description="Helical" evidence="6">
    <location>
        <begin position="283"/>
        <end position="304"/>
    </location>
</feature>
<feature type="domain" description="Major facilitator superfamily (MFS) profile" evidence="7">
    <location>
        <begin position="11"/>
        <end position="409"/>
    </location>
</feature>
<feature type="transmembrane region" description="Helical" evidence="6">
    <location>
        <begin position="250"/>
        <end position="271"/>
    </location>
</feature>
<dbReference type="PROSITE" id="PS50850">
    <property type="entry name" value="MFS"/>
    <property type="match status" value="1"/>
</dbReference>
<dbReference type="Gene3D" id="1.20.1250.20">
    <property type="entry name" value="MFS general substrate transporter like domains"/>
    <property type="match status" value="1"/>
</dbReference>
<keyword evidence="2" id="KW-1003">Cell membrane</keyword>
<organism evidence="8 9">
    <name type="scientific">Desulfocicer vacuolatum DSM 3385</name>
    <dbReference type="NCBI Taxonomy" id="1121400"/>
    <lineage>
        <taxon>Bacteria</taxon>
        <taxon>Pseudomonadati</taxon>
        <taxon>Thermodesulfobacteriota</taxon>
        <taxon>Desulfobacteria</taxon>
        <taxon>Desulfobacterales</taxon>
        <taxon>Desulfobacteraceae</taxon>
        <taxon>Desulfocicer</taxon>
    </lineage>
</organism>
<comment type="subcellular location">
    <subcellularLocation>
        <location evidence="1">Cell membrane</location>
        <topology evidence="1">Multi-pass membrane protein</topology>
    </subcellularLocation>
</comment>
<dbReference type="RefSeq" id="WP_170923717.1">
    <property type="nucleotide sequence ID" value="NZ_FWXY01000004.1"/>
</dbReference>
<dbReference type="SUPFAM" id="SSF103473">
    <property type="entry name" value="MFS general substrate transporter"/>
    <property type="match status" value="1"/>
</dbReference>
<evidence type="ECO:0000256" key="3">
    <source>
        <dbReference type="ARBA" id="ARBA00022692"/>
    </source>
</evidence>
<evidence type="ECO:0000259" key="7">
    <source>
        <dbReference type="PROSITE" id="PS50850"/>
    </source>
</evidence>
<evidence type="ECO:0000256" key="5">
    <source>
        <dbReference type="ARBA" id="ARBA00023136"/>
    </source>
</evidence>
<evidence type="ECO:0000256" key="4">
    <source>
        <dbReference type="ARBA" id="ARBA00022989"/>
    </source>
</evidence>
<dbReference type="GO" id="GO:0022857">
    <property type="term" value="F:transmembrane transporter activity"/>
    <property type="evidence" value="ECO:0007669"/>
    <property type="project" value="InterPro"/>
</dbReference>
<dbReference type="EMBL" id="FWXY01000004">
    <property type="protein sequence ID" value="SMC56390.1"/>
    <property type="molecule type" value="Genomic_DNA"/>
</dbReference>
<evidence type="ECO:0000256" key="1">
    <source>
        <dbReference type="ARBA" id="ARBA00004651"/>
    </source>
</evidence>